<keyword evidence="6 8" id="KW-0472">Membrane</keyword>
<dbReference type="PANTHER" id="PTHR22883:SF324">
    <property type="entry name" value="S-ACYLTRANSFERASE"/>
    <property type="match status" value="1"/>
</dbReference>
<keyword evidence="12" id="KW-1185">Reference proteome</keyword>
<dbReference type="PROSITE" id="PS50216">
    <property type="entry name" value="DHHC"/>
    <property type="match status" value="1"/>
</dbReference>
<dbReference type="PANTHER" id="PTHR22883">
    <property type="entry name" value="ZINC FINGER DHHC DOMAIN CONTAINING PROTEIN"/>
    <property type="match status" value="1"/>
</dbReference>
<dbReference type="EMBL" id="JAQQAF010000004">
    <property type="protein sequence ID" value="KAJ8490909.1"/>
    <property type="molecule type" value="Genomic_DNA"/>
</dbReference>
<feature type="transmembrane region" description="Helical" evidence="8">
    <location>
        <begin position="192"/>
        <end position="214"/>
    </location>
</feature>
<dbReference type="InterPro" id="IPR039859">
    <property type="entry name" value="PFA4/ZDH16/20/ERF2-like"/>
</dbReference>
<feature type="transmembrane region" description="Helical" evidence="8">
    <location>
        <begin position="315"/>
        <end position="338"/>
    </location>
</feature>
<feature type="transmembrane region" description="Helical" evidence="8">
    <location>
        <begin position="162"/>
        <end position="180"/>
    </location>
</feature>
<evidence type="ECO:0000256" key="6">
    <source>
        <dbReference type="ARBA" id="ARBA00023136"/>
    </source>
</evidence>
<dbReference type="GO" id="GO:0006612">
    <property type="term" value="P:protein targeting to membrane"/>
    <property type="evidence" value="ECO:0007669"/>
    <property type="project" value="TreeGrafter"/>
</dbReference>
<feature type="region of interest" description="Disordered" evidence="9">
    <location>
        <begin position="223"/>
        <end position="242"/>
    </location>
</feature>
<feature type="transmembrane region" description="Helical" evidence="8">
    <location>
        <begin position="358"/>
        <end position="385"/>
    </location>
</feature>
<keyword evidence="7 8" id="KW-0012">Acyltransferase</keyword>
<feature type="compositionally biased region" description="Polar residues" evidence="9">
    <location>
        <begin position="233"/>
        <end position="242"/>
    </location>
</feature>
<evidence type="ECO:0000256" key="4">
    <source>
        <dbReference type="ARBA" id="ARBA00022692"/>
    </source>
</evidence>
<evidence type="ECO:0000313" key="12">
    <source>
        <dbReference type="Proteomes" id="UP001222027"/>
    </source>
</evidence>
<evidence type="ECO:0000256" key="2">
    <source>
        <dbReference type="ARBA" id="ARBA00008574"/>
    </source>
</evidence>
<dbReference type="AlphaFoldDB" id="A0AAV8PLE5"/>
<proteinExistence type="inferred from homology"/>
<reference evidence="11 12" key="1">
    <citation type="submission" date="2022-12" db="EMBL/GenBank/DDBJ databases">
        <title>Chromosome-scale assembly of the Ensete ventricosum genome.</title>
        <authorList>
            <person name="Dussert Y."/>
            <person name="Stocks J."/>
            <person name="Wendawek A."/>
            <person name="Woldeyes F."/>
            <person name="Nichols R.A."/>
            <person name="Borrell J.S."/>
        </authorList>
    </citation>
    <scope>NUCLEOTIDE SEQUENCE [LARGE SCALE GENOMIC DNA]</scope>
    <source>
        <strain evidence="12">cv. Maze</strain>
        <tissue evidence="11">Seeds</tissue>
    </source>
</reference>
<dbReference type="GO" id="GO:0005783">
    <property type="term" value="C:endoplasmic reticulum"/>
    <property type="evidence" value="ECO:0007669"/>
    <property type="project" value="TreeGrafter"/>
</dbReference>
<comment type="caution">
    <text evidence="11">The sequence shown here is derived from an EMBL/GenBank/DDBJ whole genome shotgun (WGS) entry which is preliminary data.</text>
</comment>
<evidence type="ECO:0000256" key="8">
    <source>
        <dbReference type="RuleBase" id="RU079119"/>
    </source>
</evidence>
<comment type="similarity">
    <text evidence="2 8">Belongs to the DHHC palmitoyltransferase family.</text>
</comment>
<evidence type="ECO:0000256" key="9">
    <source>
        <dbReference type="SAM" id="MobiDB-lite"/>
    </source>
</evidence>
<dbReference type="GO" id="GO:0005794">
    <property type="term" value="C:Golgi apparatus"/>
    <property type="evidence" value="ECO:0007669"/>
    <property type="project" value="TreeGrafter"/>
</dbReference>
<evidence type="ECO:0000256" key="5">
    <source>
        <dbReference type="ARBA" id="ARBA00022989"/>
    </source>
</evidence>
<comment type="domain">
    <text evidence="8">The DHHC domain is required for palmitoyltransferase activity.</text>
</comment>
<evidence type="ECO:0000256" key="3">
    <source>
        <dbReference type="ARBA" id="ARBA00022679"/>
    </source>
</evidence>
<accession>A0AAV8PLE5</accession>
<keyword evidence="5 8" id="KW-1133">Transmembrane helix</keyword>
<dbReference type="GO" id="GO:0016020">
    <property type="term" value="C:membrane"/>
    <property type="evidence" value="ECO:0007669"/>
    <property type="project" value="UniProtKB-SubCell"/>
</dbReference>
<feature type="domain" description="Palmitoyltransferase DHHC" evidence="10">
    <location>
        <begin position="271"/>
        <end position="395"/>
    </location>
</feature>
<organism evidence="11 12">
    <name type="scientific">Ensete ventricosum</name>
    <name type="common">Abyssinian banana</name>
    <name type="synonym">Musa ensete</name>
    <dbReference type="NCBI Taxonomy" id="4639"/>
    <lineage>
        <taxon>Eukaryota</taxon>
        <taxon>Viridiplantae</taxon>
        <taxon>Streptophyta</taxon>
        <taxon>Embryophyta</taxon>
        <taxon>Tracheophyta</taxon>
        <taxon>Spermatophyta</taxon>
        <taxon>Magnoliopsida</taxon>
        <taxon>Liliopsida</taxon>
        <taxon>Zingiberales</taxon>
        <taxon>Musaceae</taxon>
        <taxon>Ensete</taxon>
    </lineage>
</organism>
<protein>
    <recommendedName>
        <fullName evidence="8">S-acyltransferase</fullName>
        <ecNumber evidence="8">2.3.1.225</ecNumber>
    </recommendedName>
    <alternativeName>
        <fullName evidence="8">Palmitoyltransferase</fullName>
    </alternativeName>
</protein>
<evidence type="ECO:0000256" key="7">
    <source>
        <dbReference type="ARBA" id="ARBA00023315"/>
    </source>
</evidence>
<gene>
    <name evidence="11" type="ORF">OPV22_012630</name>
</gene>
<evidence type="ECO:0000259" key="10">
    <source>
        <dbReference type="Pfam" id="PF01529"/>
    </source>
</evidence>
<dbReference type="GO" id="GO:0019706">
    <property type="term" value="F:protein-cysteine S-palmitoyltransferase activity"/>
    <property type="evidence" value="ECO:0007669"/>
    <property type="project" value="UniProtKB-EC"/>
</dbReference>
<dbReference type="InterPro" id="IPR001594">
    <property type="entry name" value="Palmitoyltrfase_DHHC"/>
</dbReference>
<comment type="subcellular location">
    <subcellularLocation>
        <location evidence="1">Membrane</location>
        <topology evidence="1">Multi-pass membrane protein</topology>
    </subcellularLocation>
</comment>
<evidence type="ECO:0000313" key="11">
    <source>
        <dbReference type="EMBL" id="KAJ8490909.1"/>
    </source>
</evidence>
<dbReference type="EC" id="2.3.1.225" evidence="8"/>
<keyword evidence="3 8" id="KW-0808">Transferase</keyword>
<keyword evidence="4 8" id="KW-0812">Transmembrane</keyword>
<dbReference type="Proteomes" id="UP001222027">
    <property type="component" value="Unassembled WGS sequence"/>
</dbReference>
<dbReference type="Pfam" id="PF01529">
    <property type="entry name" value="DHHC"/>
    <property type="match status" value="1"/>
</dbReference>
<sequence length="545" mass="61702">MSFMEYFGAFVYLRAGLRLRSFTVADLARPQLAADDPGIGAPPRRTRRSVVLRSPPPRAAAPVSSSEVDEQLPENSLERKQPSRVFTYVALFFVCIRIDRTRGSDRMQGNMYGSPLPLHMSESNRRIIEAVGPTKRLYQVWKGSNRFFLGGRLIFGPDVRSLMLTIPLIVVPVILFVLFVSHKLINEFQHHLGNSIVAFAVIFAAYDILVLFLTSGRDPGIVPRNARHPEPTDTGSVSPSLSAEWSGRYSTASTLPPTKDVFVNGIIVKVKYCNTCMLYRPPRCSHCSICNNCVERFDHHCPWVGQCIGRRNYRFFFMFVSSTTILCLYVFTFCWVNLTKIMEAYDCNLWRAVLKSPVSGILIIYTFIGAWFVGGLTAFHLYLVCTNQTTYENFRYRYDGKMNPYNHGCIYNVKEVLFSGIPKSINNFRAKVTDDSSRFTTSHSLGRTVSTDMGKPSFDLAVGLKRHSVAAEELEGTQNKFEIGALERCEARPPHSIWDTTDDVDELSVEFGMGGKWETHDVQHGYGKKVKTRSNDHRVKIQHGY</sequence>
<feature type="region of interest" description="Disordered" evidence="9">
    <location>
        <begin position="33"/>
        <end position="76"/>
    </location>
</feature>
<evidence type="ECO:0000256" key="1">
    <source>
        <dbReference type="ARBA" id="ARBA00004141"/>
    </source>
</evidence>
<name>A0AAV8PLE5_ENSVE</name>
<comment type="catalytic activity">
    <reaction evidence="8">
        <text>L-cysteinyl-[protein] + hexadecanoyl-CoA = S-hexadecanoyl-L-cysteinyl-[protein] + CoA</text>
        <dbReference type="Rhea" id="RHEA:36683"/>
        <dbReference type="Rhea" id="RHEA-COMP:10131"/>
        <dbReference type="Rhea" id="RHEA-COMP:11032"/>
        <dbReference type="ChEBI" id="CHEBI:29950"/>
        <dbReference type="ChEBI" id="CHEBI:57287"/>
        <dbReference type="ChEBI" id="CHEBI:57379"/>
        <dbReference type="ChEBI" id="CHEBI:74151"/>
        <dbReference type="EC" id="2.3.1.225"/>
    </reaction>
</comment>